<reference evidence="1 2" key="1">
    <citation type="submission" date="2016-10" db="EMBL/GenBank/DDBJ databases">
        <authorList>
            <person name="de Groot N.N."/>
        </authorList>
    </citation>
    <scope>NUCLEOTIDE SEQUENCE [LARGE SCALE GENOMIC DNA]</scope>
    <source>
        <strain evidence="1 2">DSM 6793</strain>
    </source>
</reference>
<protein>
    <submittedName>
        <fullName evidence="1">Uncharacterized protein</fullName>
    </submittedName>
</protein>
<accession>A0A1I1H5H0</accession>
<dbReference type="EMBL" id="FOLE01000003">
    <property type="protein sequence ID" value="SFC19016.1"/>
    <property type="molecule type" value="Genomic_DNA"/>
</dbReference>
<dbReference type="STRING" id="927664.SAMN05421780_103213"/>
<proteinExistence type="predicted"/>
<evidence type="ECO:0000313" key="1">
    <source>
        <dbReference type="EMBL" id="SFC19016.1"/>
    </source>
</evidence>
<keyword evidence="2" id="KW-1185">Reference proteome</keyword>
<dbReference type="Proteomes" id="UP000199514">
    <property type="component" value="Unassembled WGS sequence"/>
</dbReference>
<gene>
    <name evidence="1" type="ORF">SAMN05421780_103213</name>
</gene>
<evidence type="ECO:0000313" key="2">
    <source>
        <dbReference type="Proteomes" id="UP000199514"/>
    </source>
</evidence>
<dbReference type="AlphaFoldDB" id="A0A1I1H5H0"/>
<sequence>MKGARYTFLGFGGNKKKTLTFESECFSTIKTNKSEIIYGI</sequence>
<name>A0A1I1H5H0_9BACT</name>
<organism evidence="1 2">
    <name type="scientific">Flexibacter flexilis DSM 6793</name>
    <dbReference type="NCBI Taxonomy" id="927664"/>
    <lineage>
        <taxon>Bacteria</taxon>
        <taxon>Pseudomonadati</taxon>
        <taxon>Bacteroidota</taxon>
        <taxon>Cytophagia</taxon>
        <taxon>Cytophagales</taxon>
        <taxon>Flexibacteraceae</taxon>
        <taxon>Flexibacter</taxon>
    </lineage>
</organism>